<evidence type="ECO:0000313" key="9">
    <source>
        <dbReference type="Proteomes" id="UP000095192"/>
    </source>
</evidence>
<comment type="subcellular location">
    <subcellularLocation>
        <location evidence="1">Nucleus</location>
    </subcellularLocation>
</comment>
<feature type="compositionally biased region" description="Basic and acidic residues" evidence="6">
    <location>
        <begin position="97"/>
        <end position="109"/>
    </location>
</feature>
<protein>
    <submittedName>
        <fullName evidence="8">Cell cycle control protein</fullName>
    </submittedName>
</protein>
<proteinExistence type="inferred from homology"/>
<keyword evidence="5" id="KW-0539">Nucleus</keyword>
<sequence>MFDAKHLSTKLLIFLDRETLERMYDYAVREDGPAARRARSLDYSSGSFQPTELAGATKTAAAPYRVAAASAAEPKMATGSLPPRRNDRSSGVAAASREYRADDRRKEDEGGVGGKRQSGSTSKHKSALEEEPRRNRQASQDQVLEALSDEKVSRDSTDGASSRREKELPPKDKAREREEEAYVQTEDGGFRKGRDASTSFSPRREYDEEATRRPEKGKREAQREREEGNDRRLSVSNHKTTERHTDGSQRDSRHIGGADVSNERDDRQRDQRTRRRDSRDGLEPDGSTLDEAPPAVDKDMEAYAARKIKKVTAEDIGRAGGVYVPPFKLARLQQKTDDTKSTAYQRQICHDENMRMELFRENLVRGRGLFCRAIIRAQLASPGFTAVYAALLCIVNSKLPDIGELVIKRVILQFRRAYRRNDKIVCMACVEFFAHLVNQRVAHELLALQLCELLLQEPTNDSVEVCIGFLKAVGQVLEDVCKPGFDAAFERLRAILQQGETDKKTQYSIEALWDIRRNGFKDFPGVVDDLDLVEAEDKITHEVDLLDTSIKGEEMLNIFKAQEPDEYEANEKKWSALSKEILGEVSTGVLEDISGSVQGCLRSDVWRHGEQPLRLVEAGAKKQIQIKDMTDQDIVNLRKTIYLCIMSSLNAEECVHKILKMNIQGGRREGRGVVAVASAYEIVLSTPAKEDLEMEVAVMLIDCCAMERTFQRFFALQAERLAKLKAAYCECFQEAFKRQYALIRLIAYARFYSWIGKRGRNAWRLLSFSDAVPWSVLEVFELTEEATTSSGRIFLKVLLQDMSETLGIRTLNDRLMHPDMKAYIKCNPPFVDWEAMYKKSIETALSCLLQSAVSPCASRHSAVYPSSDAELDLKACALHCTAL</sequence>
<reference evidence="8 9" key="1">
    <citation type="journal article" date="2016" name="BMC Genomics">
        <title>Comparative genomics reveals Cyclospora cayetanensis possesses coccidia-like metabolism and invasion components but unique surface antigens.</title>
        <authorList>
            <person name="Liu S."/>
            <person name="Wang L."/>
            <person name="Zheng H."/>
            <person name="Xu Z."/>
            <person name="Roellig D.M."/>
            <person name="Li N."/>
            <person name="Frace M.A."/>
            <person name="Tang K."/>
            <person name="Arrowood M.J."/>
            <person name="Moss D.M."/>
            <person name="Zhang L."/>
            <person name="Feng Y."/>
            <person name="Xiao L."/>
        </authorList>
    </citation>
    <scope>NUCLEOTIDE SEQUENCE [LARGE SCALE GENOMIC DNA]</scope>
    <source>
        <strain evidence="8 9">CHN_HEN01</strain>
    </source>
</reference>
<dbReference type="InterPro" id="IPR003890">
    <property type="entry name" value="MIF4G-like_typ-3"/>
</dbReference>
<dbReference type="EMBL" id="JROU02000693">
    <property type="protein sequence ID" value="OEH78545.1"/>
    <property type="molecule type" value="Genomic_DNA"/>
</dbReference>
<dbReference type="Gene3D" id="1.25.40.180">
    <property type="match status" value="1"/>
</dbReference>
<dbReference type="Proteomes" id="UP000095192">
    <property type="component" value="Unassembled WGS sequence"/>
</dbReference>
<evidence type="ECO:0000259" key="7">
    <source>
        <dbReference type="PROSITE" id="PS51366"/>
    </source>
</evidence>
<dbReference type="SMART" id="SM00543">
    <property type="entry name" value="MIF4G"/>
    <property type="match status" value="1"/>
</dbReference>
<feature type="region of interest" description="Disordered" evidence="6">
    <location>
        <begin position="70"/>
        <end position="297"/>
    </location>
</feature>
<evidence type="ECO:0000256" key="2">
    <source>
        <dbReference type="ARBA" id="ARBA00006856"/>
    </source>
</evidence>
<dbReference type="SUPFAM" id="SSF48371">
    <property type="entry name" value="ARM repeat"/>
    <property type="match status" value="1"/>
</dbReference>
<dbReference type="GO" id="GO:0000398">
    <property type="term" value="P:mRNA splicing, via spliceosome"/>
    <property type="evidence" value="ECO:0007669"/>
    <property type="project" value="TreeGrafter"/>
</dbReference>
<comment type="similarity">
    <text evidence="2">Belongs to the CWC22 family.</text>
</comment>
<accession>A0A1D3D529</accession>
<feature type="compositionally biased region" description="Basic and acidic residues" evidence="6">
    <location>
        <begin position="148"/>
        <end position="180"/>
    </location>
</feature>
<keyword evidence="3" id="KW-0507">mRNA processing</keyword>
<dbReference type="InParanoid" id="A0A1D3D529"/>
<dbReference type="GO" id="GO:0071013">
    <property type="term" value="C:catalytic step 2 spliceosome"/>
    <property type="evidence" value="ECO:0007669"/>
    <property type="project" value="TreeGrafter"/>
</dbReference>
<dbReference type="VEuPathDB" id="ToxoDB:LOC34621206"/>
<keyword evidence="9" id="KW-1185">Reference proteome</keyword>
<evidence type="ECO:0000256" key="4">
    <source>
        <dbReference type="ARBA" id="ARBA00023187"/>
    </source>
</evidence>
<dbReference type="GO" id="GO:0003723">
    <property type="term" value="F:RNA binding"/>
    <property type="evidence" value="ECO:0007669"/>
    <property type="project" value="InterPro"/>
</dbReference>
<evidence type="ECO:0000256" key="6">
    <source>
        <dbReference type="SAM" id="MobiDB-lite"/>
    </source>
</evidence>
<dbReference type="InterPro" id="IPR050781">
    <property type="entry name" value="CWC22_splicing_factor"/>
</dbReference>
<dbReference type="FunCoup" id="A0A1D3D529">
    <property type="interactions" value="407"/>
</dbReference>
<dbReference type="InterPro" id="IPR016024">
    <property type="entry name" value="ARM-type_fold"/>
</dbReference>
<dbReference type="VEuPathDB" id="ToxoDB:cyc_04711"/>
<organism evidence="8 9">
    <name type="scientific">Cyclospora cayetanensis</name>
    <dbReference type="NCBI Taxonomy" id="88456"/>
    <lineage>
        <taxon>Eukaryota</taxon>
        <taxon>Sar</taxon>
        <taxon>Alveolata</taxon>
        <taxon>Apicomplexa</taxon>
        <taxon>Conoidasida</taxon>
        <taxon>Coccidia</taxon>
        <taxon>Eucoccidiorida</taxon>
        <taxon>Eimeriorina</taxon>
        <taxon>Eimeriidae</taxon>
        <taxon>Cyclospora</taxon>
    </lineage>
</organism>
<keyword evidence="4" id="KW-0508">mRNA splicing</keyword>
<gene>
    <name evidence="8" type="ORF">cyc_04711</name>
</gene>
<evidence type="ECO:0000256" key="3">
    <source>
        <dbReference type="ARBA" id="ARBA00022664"/>
    </source>
</evidence>
<dbReference type="PANTHER" id="PTHR18034:SF3">
    <property type="entry name" value="PRE-MRNA-SPLICING FACTOR CWC22 HOMOLOG"/>
    <property type="match status" value="1"/>
</dbReference>
<dbReference type="PROSITE" id="PS51366">
    <property type="entry name" value="MI"/>
    <property type="match status" value="1"/>
</dbReference>
<dbReference type="AlphaFoldDB" id="A0A1D3D529"/>
<feature type="domain" description="MI" evidence="7">
    <location>
        <begin position="636"/>
        <end position="782"/>
    </location>
</feature>
<comment type="caution">
    <text evidence="8">The sequence shown here is derived from an EMBL/GenBank/DDBJ whole genome shotgun (WGS) entry which is preliminary data.</text>
</comment>
<feature type="compositionally biased region" description="Basic and acidic residues" evidence="6">
    <location>
        <begin position="202"/>
        <end position="282"/>
    </location>
</feature>
<evidence type="ECO:0000313" key="8">
    <source>
        <dbReference type="EMBL" id="OEH78545.1"/>
    </source>
</evidence>
<dbReference type="InterPro" id="IPR003891">
    <property type="entry name" value="Initiation_fac_eIF4g_MI"/>
</dbReference>
<evidence type="ECO:0000256" key="5">
    <source>
        <dbReference type="ARBA" id="ARBA00023242"/>
    </source>
</evidence>
<dbReference type="PANTHER" id="PTHR18034">
    <property type="entry name" value="CELL CYCLE CONTROL PROTEIN CWF22-RELATED"/>
    <property type="match status" value="1"/>
</dbReference>
<name>A0A1D3D529_9EIME</name>
<evidence type="ECO:0000256" key="1">
    <source>
        <dbReference type="ARBA" id="ARBA00004123"/>
    </source>
</evidence>